<evidence type="ECO:0000256" key="8">
    <source>
        <dbReference type="RuleBase" id="RU000405"/>
    </source>
</evidence>
<dbReference type="EC" id="4.6.1.2" evidence="2"/>
<feature type="domain" description="Guanylate cyclase" evidence="11">
    <location>
        <begin position="516"/>
        <end position="644"/>
    </location>
</feature>
<feature type="compositionally biased region" description="Polar residues" evidence="10">
    <location>
        <begin position="844"/>
        <end position="873"/>
    </location>
</feature>
<dbReference type="InterPro" id="IPR011644">
    <property type="entry name" value="Heme_NO-bd"/>
</dbReference>
<evidence type="ECO:0000256" key="3">
    <source>
        <dbReference type="ARBA" id="ARBA00022490"/>
    </source>
</evidence>
<sequence length="901" mass="101303">MYGLLVENTIEVIKETYGEEAWLIIREKSRIHEYTYVTHRMYSERIIPRLAQAVSEYTGCTTEEFMDLVGRDFVRFLSKYGYDKMLRVLGRSMRDFLNGLDNLHEYLRFSYPKMKPPSFFCTDESSQGLTLHYRSRRPGYVHYVKGQLKSVGRLFYNLDVSVELVSEETRGDTTYVVFKLFFDNKEFVERDKNAYALEESEVMKASLFFDLFPFHIMFNRKMIIKNVGKSLLAVLPNLVGKVLTDVFELKRPLLNFTWENIRAHENVVFEVITVNMVVRSMSSVLPEENENEVAPVLAEVPENVDDEEYKDSKCTSAVVGGGFQLKNKLLKRGESFAKVSEGGVPGKPYRKSDSGYSICDDECNVSHSLVSQSISAWRKFARSTEIIAENLHPRRLRLKGQMKYVPDWDGYVFLATPFMPNLDAMFQTGLYINDLSMYDSSRDLVLAGTQQSAELKIALDQELQKSAQLEQSMRKLDQEMKRTDSLLYQMIPKAVADKLRRGEPATSTCEVFKDVTILFSDVVGFTQICSRIEPMQVVSMLNAMYTKFDQLSEAHEVYKVETIGDAYMIVAGAPIVTKFHAVRVAEMALAMKREIGSLKDPSTGHSLQIRIGIHSGMVVAGVVGLKMPRYCLFGDTVNTASRMESTGEAMRIHLSESTRAYLNRWTFYILLERPMKTEVKGKGQMKTYFLMGKEAVDELDLPFNLSEEDALNASRSSLNSSTESLRSAISRSFEAAGHRSLMSPNYTPVNLEGNDRPRSALTGMVEKDTLDAPKPHGPPRRAEGGGAASPKSQEGRVKEGTALNVNNSRGSSDVTHDVPLLRIKDGMRAPLIEGKVNNKLFDGSKNQANLDPQGKVPTNNNVANETGGQNDCKSNVRKGVVSPNSSTTNAHVQHSTTCVLI</sequence>
<dbReference type="PANTHER" id="PTHR45655">
    <property type="entry name" value="GUANYLATE CYCLASE SOLUBLE SUBUNIT BETA-2"/>
    <property type="match status" value="1"/>
</dbReference>
<dbReference type="Pfam" id="PF00211">
    <property type="entry name" value="Guanylate_cyc"/>
    <property type="match status" value="1"/>
</dbReference>
<keyword evidence="6 8" id="KW-0456">Lyase</keyword>
<keyword evidence="12" id="KW-1185">Reference proteome</keyword>
<evidence type="ECO:0000313" key="14">
    <source>
        <dbReference type="RefSeq" id="XP_022082931.1"/>
    </source>
</evidence>
<feature type="region of interest" description="Disordered" evidence="10">
    <location>
        <begin position="740"/>
        <end position="759"/>
    </location>
</feature>
<dbReference type="Gene3D" id="6.10.250.780">
    <property type="match status" value="1"/>
</dbReference>
<organism evidence="12 13">
    <name type="scientific">Acanthaster planci</name>
    <name type="common">Crown-of-thorns starfish</name>
    <dbReference type="NCBI Taxonomy" id="133434"/>
    <lineage>
        <taxon>Eukaryota</taxon>
        <taxon>Metazoa</taxon>
        <taxon>Echinodermata</taxon>
        <taxon>Eleutherozoa</taxon>
        <taxon>Asterozoa</taxon>
        <taxon>Asteroidea</taxon>
        <taxon>Valvatacea</taxon>
        <taxon>Valvatida</taxon>
        <taxon>Acanthasteridae</taxon>
        <taxon>Acanthaster</taxon>
    </lineage>
</organism>
<feature type="compositionally biased region" description="Polar residues" evidence="10">
    <location>
        <begin position="803"/>
        <end position="813"/>
    </location>
</feature>
<evidence type="ECO:0000256" key="6">
    <source>
        <dbReference type="ARBA" id="ARBA00023239"/>
    </source>
</evidence>
<dbReference type="OrthoDB" id="6127067at2759"/>
<dbReference type="Pfam" id="PF07700">
    <property type="entry name" value="HNOB"/>
    <property type="match status" value="1"/>
</dbReference>
<dbReference type="Gene3D" id="3.90.1520.10">
    <property type="entry name" value="H-NOX domain"/>
    <property type="match status" value="1"/>
</dbReference>
<dbReference type="GO" id="GO:0020037">
    <property type="term" value="F:heme binding"/>
    <property type="evidence" value="ECO:0007669"/>
    <property type="project" value="InterPro"/>
</dbReference>
<feature type="region of interest" description="Disordered" evidence="10">
    <location>
        <begin position="767"/>
        <end position="813"/>
    </location>
</feature>
<protein>
    <recommendedName>
        <fullName evidence="2">guanylate cyclase</fullName>
        <ecNumber evidence="2">4.6.1.2</ecNumber>
    </recommendedName>
</protein>
<dbReference type="InterPro" id="IPR024096">
    <property type="entry name" value="NO_sig/Golgi_transp_ligand-bd"/>
</dbReference>
<dbReference type="SMART" id="SM00044">
    <property type="entry name" value="CYCc"/>
    <property type="match status" value="1"/>
</dbReference>
<dbReference type="InterPro" id="IPR038158">
    <property type="entry name" value="H-NOX_domain_sf"/>
</dbReference>
<feature type="region of interest" description="Disordered" evidence="10">
    <location>
        <begin position="842"/>
        <end position="874"/>
    </location>
</feature>
<keyword evidence="4" id="KW-0547">Nucleotide-binding</keyword>
<evidence type="ECO:0000313" key="15">
    <source>
        <dbReference type="RefSeq" id="XP_022082932.1"/>
    </source>
</evidence>
<evidence type="ECO:0000256" key="5">
    <source>
        <dbReference type="ARBA" id="ARBA00023134"/>
    </source>
</evidence>
<dbReference type="RefSeq" id="XP_022082931.1">
    <property type="nucleotide sequence ID" value="XM_022227239.1"/>
</dbReference>
<dbReference type="PANTHER" id="PTHR45655:SF10">
    <property type="entry name" value="SOLUBLE GUANYLATE CYCLASE 88E"/>
    <property type="match status" value="1"/>
</dbReference>
<dbReference type="InterPro" id="IPR042463">
    <property type="entry name" value="HNOB_dom_associated_sf"/>
</dbReference>
<feature type="coiled-coil region" evidence="9">
    <location>
        <begin position="459"/>
        <end position="486"/>
    </location>
</feature>
<dbReference type="KEGG" id="aplc:110975095"/>
<dbReference type="GO" id="GO:0008074">
    <property type="term" value="C:guanylate cyclase complex, soluble"/>
    <property type="evidence" value="ECO:0007669"/>
    <property type="project" value="TreeGrafter"/>
</dbReference>
<gene>
    <name evidence="13 14 15 16" type="primary">LOC110975095</name>
</gene>
<reference evidence="13 14" key="1">
    <citation type="submission" date="2025-04" db="UniProtKB">
        <authorList>
            <consortium name="RefSeq"/>
        </authorList>
    </citation>
    <scope>IDENTIFICATION</scope>
</reference>
<comment type="similarity">
    <text evidence="8">Belongs to the adenylyl cyclase class-4/guanylyl cyclase family.</text>
</comment>
<accession>A0A8B7XSG3</accession>
<dbReference type="GO" id="GO:0005525">
    <property type="term" value="F:GTP binding"/>
    <property type="evidence" value="ECO:0007669"/>
    <property type="project" value="UniProtKB-KW"/>
</dbReference>
<evidence type="ECO:0000256" key="1">
    <source>
        <dbReference type="ARBA" id="ARBA00004496"/>
    </source>
</evidence>
<dbReference type="CDD" id="cd07302">
    <property type="entry name" value="CHD"/>
    <property type="match status" value="1"/>
</dbReference>
<dbReference type="GO" id="GO:0038060">
    <property type="term" value="P:nitric oxide-cGMP-mediated signaling"/>
    <property type="evidence" value="ECO:0007669"/>
    <property type="project" value="TreeGrafter"/>
</dbReference>
<dbReference type="RefSeq" id="XP_022082933.1">
    <property type="nucleotide sequence ID" value="XM_022227241.1"/>
</dbReference>
<dbReference type="SUPFAM" id="SSF55073">
    <property type="entry name" value="Nucleotide cyclase"/>
    <property type="match status" value="1"/>
</dbReference>
<keyword evidence="3" id="KW-0963">Cytoplasm</keyword>
<dbReference type="InterPro" id="IPR001054">
    <property type="entry name" value="A/G_cyclase"/>
</dbReference>
<dbReference type="InterPro" id="IPR011645">
    <property type="entry name" value="HNOB_dom_associated"/>
</dbReference>
<dbReference type="Gene3D" id="3.30.450.260">
    <property type="entry name" value="Haem NO binding associated domain"/>
    <property type="match status" value="1"/>
</dbReference>
<evidence type="ECO:0000256" key="4">
    <source>
        <dbReference type="ARBA" id="ARBA00022741"/>
    </source>
</evidence>
<evidence type="ECO:0000313" key="16">
    <source>
        <dbReference type="RefSeq" id="XP_022082933.1"/>
    </source>
</evidence>
<keyword evidence="5" id="KW-0342">GTP-binding</keyword>
<dbReference type="Pfam" id="PF07701">
    <property type="entry name" value="HNOBA"/>
    <property type="match status" value="1"/>
</dbReference>
<comment type="subcellular location">
    <subcellularLocation>
        <location evidence="1">Cytoplasm</location>
    </subcellularLocation>
</comment>
<dbReference type="RefSeq" id="XP_022082932.1">
    <property type="nucleotide sequence ID" value="XM_022227240.1"/>
</dbReference>
<dbReference type="PROSITE" id="PS00452">
    <property type="entry name" value="GUANYLATE_CYCLASE_1"/>
    <property type="match status" value="1"/>
</dbReference>
<keyword evidence="7" id="KW-0141">cGMP biosynthesis</keyword>
<evidence type="ECO:0000256" key="9">
    <source>
        <dbReference type="SAM" id="Coils"/>
    </source>
</evidence>
<evidence type="ECO:0000256" key="2">
    <source>
        <dbReference type="ARBA" id="ARBA00012202"/>
    </source>
</evidence>
<proteinExistence type="inferred from homology"/>
<keyword evidence="9" id="KW-0175">Coiled coil</keyword>
<evidence type="ECO:0000256" key="10">
    <source>
        <dbReference type="SAM" id="MobiDB-lite"/>
    </source>
</evidence>
<dbReference type="RefSeq" id="XP_022082930.1">
    <property type="nucleotide sequence ID" value="XM_022227238.1"/>
</dbReference>
<dbReference type="PROSITE" id="PS50125">
    <property type="entry name" value="GUANYLATE_CYCLASE_2"/>
    <property type="match status" value="1"/>
</dbReference>
<dbReference type="Proteomes" id="UP000694845">
    <property type="component" value="Unplaced"/>
</dbReference>
<evidence type="ECO:0000259" key="11">
    <source>
        <dbReference type="PROSITE" id="PS50125"/>
    </source>
</evidence>
<dbReference type="GO" id="GO:0004383">
    <property type="term" value="F:guanylate cyclase activity"/>
    <property type="evidence" value="ECO:0007669"/>
    <property type="project" value="UniProtKB-EC"/>
</dbReference>
<evidence type="ECO:0000313" key="12">
    <source>
        <dbReference type="Proteomes" id="UP000694845"/>
    </source>
</evidence>
<dbReference type="InterPro" id="IPR018297">
    <property type="entry name" value="A/G_cyclase_CS"/>
</dbReference>
<evidence type="ECO:0000256" key="7">
    <source>
        <dbReference type="ARBA" id="ARBA00023293"/>
    </source>
</evidence>
<dbReference type="GeneID" id="110975095"/>
<name>A0A8B7XSG3_ACAPL</name>
<dbReference type="GO" id="GO:0070482">
    <property type="term" value="P:response to oxygen levels"/>
    <property type="evidence" value="ECO:0007669"/>
    <property type="project" value="TreeGrafter"/>
</dbReference>
<dbReference type="FunFam" id="3.30.70.1230:FF:000007">
    <property type="entry name" value="Guanylate cyclase soluble subunit alpha-3"/>
    <property type="match status" value="1"/>
</dbReference>
<evidence type="ECO:0000313" key="13">
    <source>
        <dbReference type="RefSeq" id="XP_022082930.1"/>
    </source>
</evidence>
<dbReference type="InterPro" id="IPR029787">
    <property type="entry name" value="Nucleotide_cyclase"/>
</dbReference>
<dbReference type="Gene3D" id="3.30.70.1230">
    <property type="entry name" value="Nucleotide cyclase"/>
    <property type="match status" value="1"/>
</dbReference>
<dbReference type="SUPFAM" id="SSF111126">
    <property type="entry name" value="Ligand-binding domain in the NO signalling and Golgi transport"/>
    <property type="match status" value="1"/>
</dbReference>
<dbReference type="AlphaFoldDB" id="A0A8B7XSG3"/>